<feature type="signal peptide" evidence="1">
    <location>
        <begin position="1"/>
        <end position="18"/>
    </location>
</feature>
<protein>
    <recommendedName>
        <fullName evidence="4">Lipoprotein</fullName>
    </recommendedName>
</protein>
<sequence length="214" mass="25105">MNKKILFVLALVSILSSACGVGMLPSRDSWYAKHYFIMQDFEREAYKKLTTEGRVQFQTLFWEARQPVAREQFDTRIAYIERVYKTENRSQPWNTDRARVYLLNGPPAQIDYRQNTDWATTIQQTTGATGTREMGDRTNEDIQANTAEVWVYPYDKYFVYYVFTFSPPSTWRLNPATYQNNQYVQALENLNKDLTFGIVDEEAYKAKLDALPHK</sequence>
<dbReference type="Proteomes" id="UP000257323">
    <property type="component" value="Unassembled WGS sequence"/>
</dbReference>
<proteinExistence type="predicted"/>
<evidence type="ECO:0000313" key="2">
    <source>
        <dbReference type="EMBL" id="RFT15229.1"/>
    </source>
</evidence>
<dbReference type="NCBIfam" id="TIGR04514">
    <property type="entry name" value="GWxTD_dom"/>
    <property type="match status" value="1"/>
</dbReference>
<evidence type="ECO:0008006" key="4">
    <source>
        <dbReference type="Google" id="ProtNLM"/>
    </source>
</evidence>
<evidence type="ECO:0000313" key="3">
    <source>
        <dbReference type="Proteomes" id="UP000257323"/>
    </source>
</evidence>
<feature type="chain" id="PRO_5017651202" description="Lipoprotein" evidence="1">
    <location>
        <begin position="19"/>
        <end position="214"/>
    </location>
</feature>
<comment type="caution">
    <text evidence="2">The sequence shown here is derived from an EMBL/GenBank/DDBJ whole genome shotgun (WGS) entry which is preliminary data.</text>
</comment>
<accession>A0A3E2BKF4</accession>
<evidence type="ECO:0000256" key="1">
    <source>
        <dbReference type="SAM" id="SignalP"/>
    </source>
</evidence>
<reference evidence="2 3" key="1">
    <citation type="submission" date="2018-08" db="EMBL/GenBank/DDBJ databases">
        <title>Genome analysis of the thermophilic bacterium of the candidate phylum Aminicenantes from deep subsurface aquifer revealed its physiology and ecological role.</title>
        <authorList>
            <person name="Kadnikov V.V."/>
            <person name="Mardanov A.V."/>
            <person name="Beletsky A.V."/>
            <person name="Karnachuk O.V."/>
            <person name="Ravin N.V."/>
        </authorList>
    </citation>
    <scope>NUCLEOTIDE SEQUENCE [LARGE SCALE GENOMIC DNA]</scope>
    <source>
        <strain evidence="2">BY38</strain>
    </source>
</reference>
<dbReference type="InterPro" id="IPR030959">
    <property type="entry name" value="GWxTD_dom"/>
</dbReference>
<keyword evidence="1" id="KW-0732">Signal</keyword>
<name>A0A3E2BKF4_9BACT</name>
<dbReference type="EMBL" id="QUAH01000011">
    <property type="protein sequence ID" value="RFT15229.1"/>
    <property type="molecule type" value="Genomic_DNA"/>
</dbReference>
<gene>
    <name evidence="2" type="ORF">OP8BY_0524</name>
</gene>
<dbReference type="PROSITE" id="PS51257">
    <property type="entry name" value="PROKAR_LIPOPROTEIN"/>
    <property type="match status" value="1"/>
</dbReference>
<organism evidence="2 3">
    <name type="scientific">Candidatus Saccharicenans subterraneus</name>
    <dbReference type="NCBI Taxonomy" id="2508984"/>
    <lineage>
        <taxon>Bacteria</taxon>
        <taxon>Candidatus Aminicenantota</taxon>
        <taxon>Candidatus Aminicenantia</taxon>
        <taxon>Candidatus Aminicenantales</taxon>
        <taxon>Candidatus Saccharicenantaceae</taxon>
        <taxon>Candidatus Saccharicenans</taxon>
    </lineage>
</organism>
<dbReference type="AlphaFoldDB" id="A0A3E2BKF4"/>